<proteinExistence type="inferred from homology"/>
<keyword evidence="3" id="KW-0963">Cytoplasm</keyword>
<dbReference type="GO" id="GO:0048731">
    <property type="term" value="P:system development"/>
    <property type="evidence" value="ECO:0007669"/>
    <property type="project" value="UniProtKB-ARBA"/>
</dbReference>
<comment type="subcellular location">
    <subcellularLocation>
        <location evidence="2">Cytoplasm</location>
        <location evidence="2">Cytoskeleton</location>
        <location evidence="2">Cilium axoneme</location>
    </subcellularLocation>
    <subcellularLocation>
        <location evidence="1">Cytoplasm</location>
        <location evidence="1">Cytoskeleton</location>
        <location evidence="1">Cilium basal body</location>
    </subcellularLocation>
</comment>
<feature type="compositionally biased region" description="Low complexity" evidence="10">
    <location>
        <begin position="407"/>
        <end position="423"/>
    </location>
</feature>
<keyword evidence="6" id="KW-0206">Cytoskeleton</keyword>
<keyword evidence="5" id="KW-0175">Coiled coil</keyword>
<feature type="domain" description="TRAF3-interacting protein 1 C-terminal" evidence="12">
    <location>
        <begin position="611"/>
        <end position="746"/>
    </location>
</feature>
<dbReference type="Gene3D" id="1.10.418.50">
    <property type="entry name" value="Microtubule-binding protein MIP-T3"/>
    <property type="match status" value="1"/>
</dbReference>
<gene>
    <name evidence="13" type="ORF">CXG81DRAFT_26503</name>
</gene>
<evidence type="ECO:0000256" key="4">
    <source>
        <dbReference type="ARBA" id="ARBA00022794"/>
    </source>
</evidence>
<feature type="compositionally biased region" description="Acidic residues" evidence="10">
    <location>
        <begin position="349"/>
        <end position="358"/>
    </location>
</feature>
<evidence type="ECO:0000313" key="13">
    <source>
        <dbReference type="EMBL" id="RKP00802.1"/>
    </source>
</evidence>
<dbReference type="OrthoDB" id="10258914at2759"/>
<feature type="compositionally biased region" description="Low complexity" evidence="10">
    <location>
        <begin position="155"/>
        <end position="172"/>
    </location>
</feature>
<sequence length="758" mass="76965">MADFTQATAKRLAAFVQRTPLTAKLLGKPPFRYLHDLTQELIAQSGFGRRLFSELEMQSEHVASKEAKLAYLQKLIDLVARVTGTPVALSPKKVLAGLEPEQTNAFLQLVASLAAQNIDTDPMVDDILGGIAPPPAAATTTTAAAADKKPDRSASRPPKAEAAAVASPTSAGRESRRRAGASGSRGASAEAPASPTKAAKSAKSSSNTADTASPGASGGASAASASRSHSALALEKPRRAASKDAAASPTAASSTAAAPAPTRSRAESNAATTRTSSKTGSGSSASTRSAAAAAETALAAPAETSSRDRERPTARSRSRPAPSDDADAARATAPASRRSAAAAGTATDADADDVDADDAPAARPPRPASAVRRDRAPLSQDSSTDDLRPAADTDADADADGDNVFGAHAAATALADAADAAQDVETGERRTPSGRVRPASARHGGRGVSARVQRQPSEEQETFASHHQDDEADGGRHDGLDGPSEAGDGGRWPDAVPSTRHIRPTTARHGPPRAPQPKSDALARDDGALAVGMAGAMGATAPRVFKPARRGAADADEDEDDLALAAAGAAPGTLPAGAAAGTGLAGSPFDAPLVVSARDAVDGASGGTGAAHGHLVQSLLAASQDAETALGAAAALPTAALAAENEAQLAQIPDLVQSACRTVIPFGPWLNTFQEDLEALDAELAMWQAEHAQQEPSLAARQQKLEQAVLAPLRQQIAACDADAARLENVIQVTRLQILENEDLLEATIRQSCRAAPA</sequence>
<evidence type="ECO:0000256" key="5">
    <source>
        <dbReference type="ARBA" id="ARBA00023054"/>
    </source>
</evidence>
<feature type="compositionally biased region" description="Low complexity" evidence="10">
    <location>
        <begin position="319"/>
        <end position="348"/>
    </location>
</feature>
<dbReference type="Proteomes" id="UP000274922">
    <property type="component" value="Unassembled WGS sequence"/>
</dbReference>
<evidence type="ECO:0000256" key="7">
    <source>
        <dbReference type="ARBA" id="ARBA00023273"/>
    </source>
</evidence>
<evidence type="ECO:0000256" key="10">
    <source>
        <dbReference type="SAM" id="MobiDB-lite"/>
    </source>
</evidence>
<feature type="region of interest" description="Disordered" evidence="10">
    <location>
        <begin position="129"/>
        <end position="521"/>
    </location>
</feature>
<keyword evidence="14" id="KW-1185">Reference proteome</keyword>
<feature type="domain" description="TRAF3-interacting protein 1 N-terminal" evidence="11">
    <location>
        <begin position="5"/>
        <end position="115"/>
    </location>
</feature>
<comment type="similarity">
    <text evidence="8">Belongs to the TRAF3IP1 family.</text>
</comment>
<evidence type="ECO:0000259" key="11">
    <source>
        <dbReference type="Pfam" id="PF10243"/>
    </source>
</evidence>
<reference evidence="14" key="1">
    <citation type="journal article" date="2018" name="Nat. Microbiol.">
        <title>Leveraging single-cell genomics to expand the fungal tree of life.</title>
        <authorList>
            <person name="Ahrendt S.R."/>
            <person name="Quandt C.A."/>
            <person name="Ciobanu D."/>
            <person name="Clum A."/>
            <person name="Salamov A."/>
            <person name="Andreopoulos B."/>
            <person name="Cheng J.F."/>
            <person name="Woyke T."/>
            <person name="Pelin A."/>
            <person name="Henrissat B."/>
            <person name="Reynolds N.K."/>
            <person name="Benny G.L."/>
            <person name="Smith M.E."/>
            <person name="James T.Y."/>
            <person name="Grigoriev I.V."/>
        </authorList>
    </citation>
    <scope>NUCLEOTIDE SEQUENCE [LARGE SCALE GENOMIC DNA]</scope>
    <source>
        <strain evidence="14">ATCC 52028</strain>
    </source>
</reference>
<dbReference type="GO" id="GO:0030992">
    <property type="term" value="C:intraciliary transport particle B"/>
    <property type="evidence" value="ECO:0007669"/>
    <property type="project" value="TreeGrafter"/>
</dbReference>
<dbReference type="GO" id="GO:0005930">
    <property type="term" value="C:axoneme"/>
    <property type="evidence" value="ECO:0007669"/>
    <property type="project" value="UniProtKB-SubCell"/>
</dbReference>
<dbReference type="Pfam" id="PF10243">
    <property type="entry name" value="MIP-T3"/>
    <property type="match status" value="1"/>
</dbReference>
<feature type="compositionally biased region" description="Low complexity" evidence="10">
    <location>
        <begin position="180"/>
        <end position="231"/>
    </location>
</feature>
<accession>A0A4P9X6L3</accession>
<organism evidence="13 14">
    <name type="scientific">Caulochytrium protostelioides</name>
    <dbReference type="NCBI Taxonomy" id="1555241"/>
    <lineage>
        <taxon>Eukaryota</taxon>
        <taxon>Fungi</taxon>
        <taxon>Fungi incertae sedis</taxon>
        <taxon>Chytridiomycota</taxon>
        <taxon>Chytridiomycota incertae sedis</taxon>
        <taxon>Chytridiomycetes</taxon>
        <taxon>Caulochytriales</taxon>
        <taxon>Caulochytriaceae</taxon>
        <taxon>Caulochytrium</taxon>
    </lineage>
</organism>
<evidence type="ECO:0000313" key="14">
    <source>
        <dbReference type="Proteomes" id="UP000274922"/>
    </source>
</evidence>
<dbReference type="GO" id="GO:0060271">
    <property type="term" value="P:cilium assembly"/>
    <property type="evidence" value="ECO:0007669"/>
    <property type="project" value="TreeGrafter"/>
</dbReference>
<evidence type="ECO:0000256" key="9">
    <source>
        <dbReference type="ARBA" id="ARBA00070492"/>
    </source>
</evidence>
<keyword evidence="4" id="KW-0970">Cilium biogenesis/degradation</keyword>
<dbReference type="GO" id="GO:0048513">
    <property type="term" value="P:animal organ development"/>
    <property type="evidence" value="ECO:0007669"/>
    <property type="project" value="UniProtKB-ARBA"/>
</dbReference>
<dbReference type="PANTHER" id="PTHR31363:SF0">
    <property type="entry name" value="TRAF3-INTERACTING PROTEIN 1"/>
    <property type="match status" value="1"/>
</dbReference>
<dbReference type="AlphaFoldDB" id="A0A4P9X6L3"/>
<dbReference type="InterPro" id="IPR041476">
    <property type="entry name" value="TRAF3IP1_C"/>
</dbReference>
<dbReference type="STRING" id="1555241.A0A4P9X6L3"/>
<protein>
    <recommendedName>
        <fullName evidence="9">TRAF3-interacting protein 1</fullName>
    </recommendedName>
</protein>
<evidence type="ECO:0000259" key="12">
    <source>
        <dbReference type="Pfam" id="PF17749"/>
    </source>
</evidence>
<feature type="compositionally biased region" description="Low complexity" evidence="10">
    <location>
        <begin position="270"/>
        <end position="304"/>
    </location>
</feature>
<dbReference type="GO" id="GO:0036064">
    <property type="term" value="C:ciliary basal body"/>
    <property type="evidence" value="ECO:0007669"/>
    <property type="project" value="TreeGrafter"/>
</dbReference>
<name>A0A4P9X6L3_9FUNG</name>
<feature type="compositionally biased region" description="Basic and acidic residues" evidence="10">
    <location>
        <begin position="464"/>
        <end position="480"/>
    </location>
</feature>
<evidence type="ECO:0000256" key="3">
    <source>
        <dbReference type="ARBA" id="ARBA00022490"/>
    </source>
</evidence>
<evidence type="ECO:0000256" key="6">
    <source>
        <dbReference type="ARBA" id="ARBA00023212"/>
    </source>
</evidence>
<evidence type="ECO:0000256" key="2">
    <source>
        <dbReference type="ARBA" id="ARBA00004430"/>
    </source>
</evidence>
<dbReference type="PANTHER" id="PTHR31363">
    <property type="entry name" value="TRAF3-INTERACTING PROTEIN 1"/>
    <property type="match status" value="1"/>
</dbReference>
<evidence type="ECO:0000256" key="1">
    <source>
        <dbReference type="ARBA" id="ARBA00004120"/>
    </source>
</evidence>
<feature type="compositionally biased region" description="Low complexity" evidence="10">
    <location>
        <begin position="243"/>
        <end position="263"/>
    </location>
</feature>
<dbReference type="GO" id="GO:0008017">
    <property type="term" value="F:microtubule binding"/>
    <property type="evidence" value="ECO:0007669"/>
    <property type="project" value="InterPro"/>
</dbReference>
<dbReference type="InterPro" id="IPR040468">
    <property type="entry name" value="TRAF3IP1_N"/>
</dbReference>
<dbReference type="GO" id="GO:0070507">
    <property type="term" value="P:regulation of microtubule cytoskeleton organization"/>
    <property type="evidence" value="ECO:0007669"/>
    <property type="project" value="TreeGrafter"/>
</dbReference>
<keyword evidence="7" id="KW-0966">Cell projection</keyword>
<dbReference type="GO" id="GO:0042073">
    <property type="term" value="P:intraciliary transport"/>
    <property type="evidence" value="ECO:0007669"/>
    <property type="project" value="TreeGrafter"/>
</dbReference>
<dbReference type="InterPro" id="IPR018799">
    <property type="entry name" value="TRAF3IP1"/>
</dbReference>
<dbReference type="FunFam" id="1.10.418.50:FF:000001">
    <property type="entry name" value="TRAF3-interacting protein 1 isoform X1"/>
    <property type="match status" value="1"/>
</dbReference>
<evidence type="ECO:0000256" key="8">
    <source>
        <dbReference type="ARBA" id="ARBA00043971"/>
    </source>
</evidence>
<dbReference type="InterPro" id="IPR042576">
    <property type="entry name" value="TRAF3IP1_N_sf"/>
</dbReference>
<dbReference type="EMBL" id="ML014198">
    <property type="protein sequence ID" value="RKP00802.1"/>
    <property type="molecule type" value="Genomic_DNA"/>
</dbReference>
<dbReference type="Pfam" id="PF17749">
    <property type="entry name" value="MIP-T3_C"/>
    <property type="match status" value="1"/>
</dbReference>